<dbReference type="Proteomes" id="UP000472676">
    <property type="component" value="Unassembled WGS sequence"/>
</dbReference>
<reference evidence="2 3" key="1">
    <citation type="journal article" date="2014" name="Int. J. Syst. Evol. Microbiol.">
        <title>Solimonas terrae sp. nov., isolated from soil.</title>
        <authorList>
            <person name="Kim S.J."/>
            <person name="Moon J.Y."/>
            <person name="Weon H.Y."/>
            <person name="Ahn J.H."/>
            <person name="Chen W.M."/>
            <person name="Kwon S.W."/>
        </authorList>
    </citation>
    <scope>NUCLEOTIDE SEQUENCE [LARGE SCALE GENOMIC DNA]</scope>
    <source>
        <strain evidence="2 3">KIS83-12</strain>
    </source>
</reference>
<feature type="signal peptide" evidence="1">
    <location>
        <begin position="1"/>
        <end position="22"/>
    </location>
</feature>
<feature type="chain" id="PRO_5026951565" evidence="1">
    <location>
        <begin position="23"/>
        <end position="125"/>
    </location>
</feature>
<proteinExistence type="predicted"/>
<evidence type="ECO:0000256" key="1">
    <source>
        <dbReference type="SAM" id="SignalP"/>
    </source>
</evidence>
<gene>
    <name evidence="2" type="ORF">G7Y85_02975</name>
</gene>
<keyword evidence="1" id="KW-0732">Signal</keyword>
<evidence type="ECO:0000313" key="3">
    <source>
        <dbReference type="Proteomes" id="UP000472676"/>
    </source>
</evidence>
<evidence type="ECO:0000313" key="2">
    <source>
        <dbReference type="EMBL" id="NGY03716.1"/>
    </source>
</evidence>
<keyword evidence="3" id="KW-1185">Reference proteome</keyword>
<organism evidence="2 3">
    <name type="scientific">Solimonas terrae</name>
    <dbReference type="NCBI Taxonomy" id="1396819"/>
    <lineage>
        <taxon>Bacteria</taxon>
        <taxon>Pseudomonadati</taxon>
        <taxon>Pseudomonadota</taxon>
        <taxon>Gammaproteobacteria</taxon>
        <taxon>Nevskiales</taxon>
        <taxon>Nevskiaceae</taxon>
        <taxon>Solimonas</taxon>
    </lineage>
</organism>
<protein>
    <submittedName>
        <fullName evidence="2">Uncharacterized protein</fullName>
    </submittedName>
</protein>
<dbReference type="EMBL" id="JAAMOW010000001">
    <property type="protein sequence ID" value="NGY03716.1"/>
    <property type="molecule type" value="Genomic_DNA"/>
</dbReference>
<sequence>MKSRHFLPLPLILCALSATVSAQDEMPAVAGPDAATKAIVARPDNGMAAADKPGTTIFGERESPIGLYITPWRDAHAEKDIDRPARLLQEKAVPIDRTVFDRQVEYYEVLTAELKKKGIITPEKR</sequence>
<dbReference type="AlphaFoldDB" id="A0A6M2BM98"/>
<dbReference type="RefSeq" id="WP_166251412.1">
    <property type="nucleotide sequence ID" value="NZ_JAAMOW010000001.1"/>
</dbReference>
<accession>A0A6M2BM98</accession>
<comment type="caution">
    <text evidence="2">The sequence shown here is derived from an EMBL/GenBank/DDBJ whole genome shotgun (WGS) entry which is preliminary data.</text>
</comment>
<name>A0A6M2BM98_9GAMM</name>